<keyword evidence="1" id="KW-0812">Transmembrane</keyword>
<keyword evidence="1" id="KW-0472">Membrane</keyword>
<feature type="transmembrane region" description="Helical" evidence="1">
    <location>
        <begin position="58"/>
        <end position="78"/>
    </location>
</feature>
<evidence type="ECO:0008006" key="4">
    <source>
        <dbReference type="Google" id="ProtNLM"/>
    </source>
</evidence>
<feature type="non-terminal residue" evidence="2">
    <location>
        <position position="1"/>
    </location>
</feature>
<evidence type="ECO:0000313" key="3">
    <source>
        <dbReference type="Proteomes" id="UP001432027"/>
    </source>
</evidence>
<gene>
    <name evidence="2" type="ORF">PENTCL1PPCAC_14292</name>
</gene>
<proteinExistence type="predicted"/>
<dbReference type="PANTHER" id="PTHR22943:SF248">
    <property type="entry name" value="SEVEN TM RECEPTOR"/>
    <property type="match status" value="1"/>
</dbReference>
<comment type="caution">
    <text evidence="2">The sequence shown here is derived from an EMBL/GenBank/DDBJ whole genome shotgun (WGS) entry which is preliminary data.</text>
</comment>
<dbReference type="EMBL" id="BTSX01000004">
    <property type="protein sequence ID" value="GMS92117.1"/>
    <property type="molecule type" value="Genomic_DNA"/>
</dbReference>
<accession>A0AAV5TCR6</accession>
<feature type="non-terminal residue" evidence="2">
    <location>
        <position position="100"/>
    </location>
</feature>
<evidence type="ECO:0000256" key="1">
    <source>
        <dbReference type="SAM" id="Phobius"/>
    </source>
</evidence>
<feature type="transmembrane region" description="Helical" evidence="1">
    <location>
        <begin position="20"/>
        <end position="46"/>
    </location>
</feature>
<dbReference type="InterPro" id="IPR019428">
    <property type="entry name" value="7TM_GPCR_serpentine_rcpt_Str"/>
</dbReference>
<sequence length="100" mass="11173">SRSADNHFTGKTRRMQANLFNALLIQTAIPIFFSYLPLGIILIFPVVTGIPLGAFGNVLFSITAISPCVDAFFVLFFIGRFRLAVIRLFRLPFDHHVSST</sequence>
<keyword evidence="1" id="KW-1133">Transmembrane helix</keyword>
<dbReference type="Proteomes" id="UP001432027">
    <property type="component" value="Unassembled WGS sequence"/>
</dbReference>
<dbReference type="Pfam" id="PF10326">
    <property type="entry name" value="7TM_GPCR_Str"/>
    <property type="match status" value="1"/>
</dbReference>
<keyword evidence="3" id="KW-1185">Reference proteome</keyword>
<dbReference type="PANTHER" id="PTHR22943">
    <property type="entry name" value="7-TRANSMEMBRANE DOMAIN RECEPTOR C.ELEGANS"/>
    <property type="match status" value="1"/>
</dbReference>
<dbReference type="SUPFAM" id="SSF81321">
    <property type="entry name" value="Family A G protein-coupled receptor-like"/>
    <property type="match status" value="1"/>
</dbReference>
<name>A0AAV5TCR6_9BILA</name>
<organism evidence="2 3">
    <name type="scientific">Pristionchus entomophagus</name>
    <dbReference type="NCBI Taxonomy" id="358040"/>
    <lineage>
        <taxon>Eukaryota</taxon>
        <taxon>Metazoa</taxon>
        <taxon>Ecdysozoa</taxon>
        <taxon>Nematoda</taxon>
        <taxon>Chromadorea</taxon>
        <taxon>Rhabditida</taxon>
        <taxon>Rhabditina</taxon>
        <taxon>Diplogasteromorpha</taxon>
        <taxon>Diplogasteroidea</taxon>
        <taxon>Neodiplogasteridae</taxon>
        <taxon>Pristionchus</taxon>
    </lineage>
</organism>
<reference evidence="2" key="1">
    <citation type="submission" date="2023-10" db="EMBL/GenBank/DDBJ databases">
        <title>Genome assembly of Pristionchus species.</title>
        <authorList>
            <person name="Yoshida K."/>
            <person name="Sommer R.J."/>
        </authorList>
    </citation>
    <scope>NUCLEOTIDE SEQUENCE</scope>
    <source>
        <strain evidence="2">RS0144</strain>
    </source>
</reference>
<dbReference type="AlphaFoldDB" id="A0AAV5TCR6"/>
<evidence type="ECO:0000313" key="2">
    <source>
        <dbReference type="EMBL" id="GMS92117.1"/>
    </source>
</evidence>
<protein>
    <recommendedName>
        <fullName evidence="4">G protein-coupled receptor</fullName>
    </recommendedName>
</protein>